<gene>
    <name evidence="2" type="ORF">PHAECO_LOCUS9730</name>
</gene>
<sequence>MKPHSLMRKYDATPKRKKGQDTDAIEWQTTEAAETEAETIGGQTEITDNHESNIPIIFISNQPDSFEDNSKTCLSDPTNTPITMETSGYVTASDLQICRSSEEEHSYFVLSDFDLIAFLKSDIVKQAILFKSKKNQALSNLERDGLSNALAHLLRLIFQYVLLEGHFEVLDGQASVLPVGRTKVLLEALPAEQLLESAKSGLSDCFIKLSVSTVYLSIISRELEKTLNKAARLRIQTSSPRSPLPARSRMAEMWAEIFTYLKEDAVLLEWLSSEDEARTLHTVNIAKAREWQAALAYQGFDVKRVLRNLRANYNTYMQDTPGASTKYEVPVKDADGDRIVTYTNKELLASDIQFLVTVFAVRGCKWEKVINKSEAGLIGILDMLKGKLGLTVDSNAAGVALPPDTITIARITACFPITICKLFHEGIGKLLVSHEQVGLDEGISKAVLCPYFSSCIPKEWVDVEKNVNLFFFLVHVVVDDLIHRGTKNCTCLDDMFNYYRASYDSVAMPPGPRKKFCSVYLRSLLS</sequence>
<dbReference type="AlphaFoldDB" id="A0A9N9SJN4"/>
<evidence type="ECO:0000313" key="2">
    <source>
        <dbReference type="EMBL" id="CAG9822195.1"/>
    </source>
</evidence>
<organism evidence="2 3">
    <name type="scientific">Phaedon cochleariae</name>
    <name type="common">Mustard beetle</name>
    <dbReference type="NCBI Taxonomy" id="80249"/>
    <lineage>
        <taxon>Eukaryota</taxon>
        <taxon>Metazoa</taxon>
        <taxon>Ecdysozoa</taxon>
        <taxon>Arthropoda</taxon>
        <taxon>Hexapoda</taxon>
        <taxon>Insecta</taxon>
        <taxon>Pterygota</taxon>
        <taxon>Neoptera</taxon>
        <taxon>Endopterygota</taxon>
        <taxon>Coleoptera</taxon>
        <taxon>Polyphaga</taxon>
        <taxon>Cucujiformia</taxon>
        <taxon>Chrysomeloidea</taxon>
        <taxon>Chrysomelidae</taxon>
        <taxon>Chrysomelinae</taxon>
        <taxon>Chrysomelini</taxon>
        <taxon>Phaedon</taxon>
    </lineage>
</organism>
<dbReference type="EMBL" id="OU896711">
    <property type="protein sequence ID" value="CAG9822195.1"/>
    <property type="molecule type" value="Genomic_DNA"/>
</dbReference>
<keyword evidence="3" id="KW-1185">Reference proteome</keyword>
<reference evidence="2" key="2">
    <citation type="submission" date="2022-10" db="EMBL/GenBank/DDBJ databases">
        <authorList>
            <consortium name="ENA_rothamsted_submissions"/>
            <consortium name="culmorum"/>
            <person name="King R."/>
        </authorList>
    </citation>
    <scope>NUCLEOTIDE SEQUENCE</scope>
</reference>
<dbReference type="Proteomes" id="UP001153737">
    <property type="component" value="Chromosome 5"/>
</dbReference>
<protein>
    <submittedName>
        <fullName evidence="2">Uncharacterized protein</fullName>
    </submittedName>
</protein>
<feature type="region of interest" description="Disordered" evidence="1">
    <location>
        <begin position="1"/>
        <end position="22"/>
    </location>
</feature>
<name>A0A9N9SJN4_PHACE</name>
<evidence type="ECO:0000256" key="1">
    <source>
        <dbReference type="SAM" id="MobiDB-lite"/>
    </source>
</evidence>
<accession>A0A9N9SJN4</accession>
<proteinExistence type="predicted"/>
<reference evidence="2" key="1">
    <citation type="submission" date="2022-01" db="EMBL/GenBank/DDBJ databases">
        <authorList>
            <person name="King R."/>
        </authorList>
    </citation>
    <scope>NUCLEOTIDE SEQUENCE</scope>
</reference>
<evidence type="ECO:0000313" key="3">
    <source>
        <dbReference type="Proteomes" id="UP001153737"/>
    </source>
</evidence>